<dbReference type="PANTHER" id="PTHR21716">
    <property type="entry name" value="TRANSMEMBRANE PROTEIN"/>
    <property type="match status" value="1"/>
</dbReference>
<organism evidence="7 8">
    <name type="scientific">Neoasaia chiangmaiensis</name>
    <dbReference type="NCBI Taxonomy" id="320497"/>
    <lineage>
        <taxon>Bacteria</taxon>
        <taxon>Pseudomonadati</taxon>
        <taxon>Pseudomonadota</taxon>
        <taxon>Alphaproteobacteria</taxon>
        <taxon>Acetobacterales</taxon>
        <taxon>Acetobacteraceae</taxon>
        <taxon>Neoasaia</taxon>
    </lineage>
</organism>
<evidence type="ECO:0000256" key="5">
    <source>
        <dbReference type="ARBA" id="ARBA00023136"/>
    </source>
</evidence>
<evidence type="ECO:0000256" key="6">
    <source>
        <dbReference type="SAM" id="Phobius"/>
    </source>
</evidence>
<feature type="transmembrane region" description="Helical" evidence="6">
    <location>
        <begin position="281"/>
        <end position="302"/>
    </location>
</feature>
<evidence type="ECO:0000256" key="3">
    <source>
        <dbReference type="ARBA" id="ARBA00022692"/>
    </source>
</evidence>
<sequence>MIDEPDPAPNTPAGRGQRLARGLLATFFVGIALFTLRNFLPALLWGCVFAIASWPLYRRAEQRFGKGDLLPLLFTLGIALIFLVPLTVVGFKAAEEAQSVLHWIDDVRHNGIPMPDWLNRLPFGRNQAVNWWQTNLVNPQRLSKMLHSFDAGHGMAVTRQVGSQVARRATLFLFSIVTLFFLLKEGNDINHRLLVASHRTFGERGESLARQIISSVHGTVAGLVLVGLGEGALMGVAYAVGGAPQPLLFAMLTAVAAMVPFLALPTIFFAALLIMMKGSMIAAIIVMALGSVVIFVADHFVRPFLIGGSTQMPFLWVLLGILGGAETWGLLGLFLGPAIMAAVHLLWRIWSSDSPREHLP</sequence>
<comment type="similarity">
    <text evidence="2">Belongs to the autoinducer-2 exporter (AI-2E) (TC 2.A.86) family.</text>
</comment>
<evidence type="ECO:0000256" key="1">
    <source>
        <dbReference type="ARBA" id="ARBA00004141"/>
    </source>
</evidence>
<dbReference type="EMBL" id="CP014691">
    <property type="protein sequence ID" value="AQS89277.1"/>
    <property type="molecule type" value="Genomic_DNA"/>
</dbReference>
<accession>A0A1U9KU81</accession>
<dbReference type="STRING" id="320497.A0U93_04260"/>
<reference evidence="7 8" key="1">
    <citation type="submission" date="2016-03" db="EMBL/GenBank/DDBJ databases">
        <title>Acetic acid bacteria sequencing.</title>
        <authorList>
            <person name="Brandt J."/>
            <person name="Jakob F."/>
            <person name="Vogel R.F."/>
        </authorList>
    </citation>
    <scope>NUCLEOTIDE SEQUENCE [LARGE SCALE GENOMIC DNA]</scope>
    <source>
        <strain evidence="7 8">NBRC 101099</strain>
    </source>
</reference>
<keyword evidence="5 6" id="KW-0472">Membrane</keyword>
<dbReference type="Pfam" id="PF01594">
    <property type="entry name" value="AI-2E_transport"/>
    <property type="match status" value="1"/>
</dbReference>
<feature type="transmembrane region" description="Helical" evidence="6">
    <location>
        <begin position="19"/>
        <end position="36"/>
    </location>
</feature>
<evidence type="ECO:0000313" key="8">
    <source>
        <dbReference type="Proteomes" id="UP000188604"/>
    </source>
</evidence>
<feature type="transmembrane region" description="Helical" evidence="6">
    <location>
        <begin position="42"/>
        <end position="57"/>
    </location>
</feature>
<feature type="transmembrane region" description="Helical" evidence="6">
    <location>
        <begin position="247"/>
        <end position="274"/>
    </location>
</feature>
<dbReference type="Proteomes" id="UP000188604">
    <property type="component" value="Chromosome"/>
</dbReference>
<keyword evidence="3 6" id="KW-0812">Transmembrane</keyword>
<comment type="subcellular location">
    <subcellularLocation>
        <location evidence="1">Membrane</location>
        <topology evidence="1">Multi-pass membrane protein</topology>
    </subcellularLocation>
</comment>
<protein>
    <submittedName>
        <fullName evidence="7">AI-2E family transporter</fullName>
    </submittedName>
</protein>
<feature type="transmembrane region" description="Helical" evidence="6">
    <location>
        <begin position="314"/>
        <end position="347"/>
    </location>
</feature>
<proteinExistence type="inferred from homology"/>
<evidence type="ECO:0000256" key="2">
    <source>
        <dbReference type="ARBA" id="ARBA00009773"/>
    </source>
</evidence>
<feature type="transmembrane region" description="Helical" evidence="6">
    <location>
        <begin position="220"/>
        <end position="241"/>
    </location>
</feature>
<feature type="transmembrane region" description="Helical" evidence="6">
    <location>
        <begin position="69"/>
        <end position="91"/>
    </location>
</feature>
<name>A0A1U9KU81_9PROT</name>
<keyword evidence="4 6" id="KW-1133">Transmembrane helix</keyword>
<feature type="transmembrane region" description="Helical" evidence="6">
    <location>
        <begin position="165"/>
        <end position="183"/>
    </location>
</feature>
<dbReference type="GO" id="GO:0016020">
    <property type="term" value="C:membrane"/>
    <property type="evidence" value="ECO:0007669"/>
    <property type="project" value="UniProtKB-SubCell"/>
</dbReference>
<evidence type="ECO:0000313" key="7">
    <source>
        <dbReference type="EMBL" id="AQS89277.1"/>
    </source>
</evidence>
<keyword evidence="8" id="KW-1185">Reference proteome</keyword>
<dbReference type="PANTHER" id="PTHR21716:SF61">
    <property type="entry name" value="BLR8064 PROTEIN"/>
    <property type="match status" value="1"/>
</dbReference>
<dbReference type="InterPro" id="IPR002549">
    <property type="entry name" value="AI-2E-like"/>
</dbReference>
<dbReference type="KEGG" id="nch:A0U93_04260"/>
<gene>
    <name evidence="7" type="ORF">A0U93_04260</name>
</gene>
<evidence type="ECO:0000256" key="4">
    <source>
        <dbReference type="ARBA" id="ARBA00022989"/>
    </source>
</evidence>
<dbReference type="AlphaFoldDB" id="A0A1U9KU81"/>